<dbReference type="Gene3D" id="1.10.150.110">
    <property type="entry name" value="DNA polymerase beta, N-terminal domain-like"/>
    <property type="match status" value="1"/>
</dbReference>
<dbReference type="InterPro" id="IPR027421">
    <property type="entry name" value="DNA_pol_lamdba_lyase_dom_sf"/>
</dbReference>
<dbReference type="GO" id="GO:0006303">
    <property type="term" value="P:double-strand break repair via nonhomologous end joining"/>
    <property type="evidence" value="ECO:0007669"/>
    <property type="project" value="TreeGrafter"/>
</dbReference>
<dbReference type="InterPro" id="IPR028207">
    <property type="entry name" value="DNA_pol_B_palm_palm"/>
</dbReference>
<keyword evidence="1" id="KW-0237">DNA synthesis</keyword>
<keyword evidence="8" id="KW-1185">Reference proteome</keyword>
<protein>
    <submittedName>
        <fullName evidence="9">Uncharacterized protein LOC34624073</fullName>
    </submittedName>
</protein>
<dbReference type="SUPFAM" id="SSF81301">
    <property type="entry name" value="Nucleotidyltransferase"/>
    <property type="match status" value="1"/>
</dbReference>
<evidence type="ECO:0000256" key="2">
    <source>
        <dbReference type="ARBA" id="ARBA00022679"/>
    </source>
</evidence>
<evidence type="ECO:0000256" key="5">
    <source>
        <dbReference type="SAM" id="MobiDB-lite"/>
    </source>
</evidence>
<feature type="compositionally biased region" description="Polar residues" evidence="5">
    <location>
        <begin position="248"/>
        <end position="264"/>
    </location>
</feature>
<keyword evidence="3" id="KW-0548">Nucleotidyltransferase</keyword>
<dbReference type="InterPro" id="IPR043519">
    <property type="entry name" value="NT_sf"/>
</dbReference>
<dbReference type="InterPro" id="IPR029398">
    <property type="entry name" value="PolB_thumb"/>
</dbReference>
<feature type="compositionally biased region" description="Basic and acidic residues" evidence="5">
    <location>
        <begin position="233"/>
        <end position="244"/>
    </location>
</feature>
<dbReference type="RefSeq" id="XP_026193374.1">
    <property type="nucleotide sequence ID" value="XM_026337589.1"/>
</dbReference>
<sequence>MAFRWAALGTIVGASCSAAWLWLERQRTEALVHAFNRISGSSQGEAFERAPHLLALRLQTNRLVVAAAERLFSWTEAVPRTPEGPQCSFMGPLDADTRDPPVMSSETQGIRRADKNSREVLSSFILKLGSIKCHCFSEEARESGYVGRHYMDAQVTRAQRTIRHVTSTTADTVPAAAQDGATADKLVESCSDDEPEVVAVSLPVAAILRSRTPEALRALIASAESELTVENQQQDHAEVSRRTEALAVSSNPRTQHQPLPQPAATTAVKTVTLSSLLPSADASAVEHAPKAHEQRTLAETSAVCSMQVPLRCCSAGTLAAEAEAGEETGPVLTSLVVGGLQDLAEKYQHQGDTWRALSFQRAAAVITAACNSSEAPSEFSGRRRYDSAAPTAATAVLKGGLTSKNLHLLRYLPGVGPSVMATVCEIAERGNSSRIRVIQGDTAATTAKQQLQLIFGVGPNTAEAWHTKGLSIQSLRRAHQHSQNLQQQSQHQQSSRGLPVSRHVHSAINQPTAAFRLRKEQAISLRYAEAFAVKISRTEVYAVWAFVKRLLLHSPCGNTDSGPFSSCDSNYSNCIAGADCNCLCCSCCGVSCTSYFYGRNKAQHLGALREAICCGSFRRGCEECGDIDLLLLRKNDCANPRLIFRVVELLRQQGLILDDLQYKRIKCREDFAAFSAKAAAQAGAESSEERGTEVSLPGSSPSPIARPVRMVASTRKEKGSSEGYFGICCWPPRWESVPPLYNRLQNTNLSCAAAAAGHPWCRSAAAGCPVCAAAWPGPTLARRIDIKIYPEKMKATALLYFTGCALFNRSSRALAKRLGYSLDDTGLYVVRRDSGVTQVKGFVPCKTEKDIFDALGLEFLPPEKRRGPLQP</sequence>
<evidence type="ECO:0000256" key="4">
    <source>
        <dbReference type="ARBA" id="ARBA00022705"/>
    </source>
</evidence>
<proteinExistence type="predicted"/>
<feature type="chain" id="PRO_5028380917" evidence="6">
    <location>
        <begin position="19"/>
        <end position="871"/>
    </location>
</feature>
<reference evidence="9" key="1">
    <citation type="submission" date="2025-08" db="UniProtKB">
        <authorList>
            <consortium name="RefSeq"/>
        </authorList>
    </citation>
    <scope>IDENTIFICATION</scope>
</reference>
<dbReference type="OrthoDB" id="333472at2759"/>
<name>A0A6P6S0Q6_9EIME</name>
<dbReference type="Proteomes" id="UP000515125">
    <property type="component" value="Unplaced"/>
</dbReference>
<feature type="region of interest" description="Disordered" evidence="5">
    <location>
        <begin position="476"/>
        <end position="502"/>
    </location>
</feature>
<feature type="region of interest" description="Disordered" evidence="5">
    <location>
        <begin position="684"/>
        <end position="703"/>
    </location>
</feature>
<dbReference type="PANTHER" id="PTHR11276">
    <property type="entry name" value="DNA POLYMERASE TYPE-X FAMILY MEMBER"/>
    <property type="match status" value="1"/>
</dbReference>
<feature type="region of interest" description="Disordered" evidence="5">
    <location>
        <begin position="227"/>
        <end position="264"/>
    </location>
</feature>
<dbReference type="GO" id="GO:0003887">
    <property type="term" value="F:DNA-directed DNA polymerase activity"/>
    <property type="evidence" value="ECO:0007669"/>
    <property type="project" value="InterPro"/>
</dbReference>
<dbReference type="InterPro" id="IPR002054">
    <property type="entry name" value="DNA-dir_DNA_pol_X"/>
</dbReference>
<feature type="signal peptide" evidence="6">
    <location>
        <begin position="1"/>
        <end position="18"/>
    </location>
</feature>
<dbReference type="PANTHER" id="PTHR11276:SF28">
    <property type="entry name" value="DNA POLYMERASE LAMBDA"/>
    <property type="match status" value="1"/>
</dbReference>
<evidence type="ECO:0000256" key="6">
    <source>
        <dbReference type="SAM" id="SignalP"/>
    </source>
</evidence>
<keyword evidence="6" id="KW-0732">Signal</keyword>
<evidence type="ECO:0000256" key="3">
    <source>
        <dbReference type="ARBA" id="ARBA00022695"/>
    </source>
</evidence>
<keyword evidence="2" id="KW-0808">Transferase</keyword>
<organism evidence="8 9">
    <name type="scientific">Cyclospora cayetanensis</name>
    <dbReference type="NCBI Taxonomy" id="88456"/>
    <lineage>
        <taxon>Eukaryota</taxon>
        <taxon>Sar</taxon>
        <taxon>Alveolata</taxon>
        <taxon>Apicomplexa</taxon>
        <taxon>Conoidasida</taxon>
        <taxon>Coccidia</taxon>
        <taxon>Eucoccidiorida</taxon>
        <taxon>Eimeriorina</taxon>
        <taxon>Eimeriidae</taxon>
        <taxon>Cyclospora</taxon>
    </lineage>
</organism>
<evidence type="ECO:0000259" key="7">
    <source>
        <dbReference type="SMART" id="SM00483"/>
    </source>
</evidence>
<dbReference type="GO" id="GO:0005634">
    <property type="term" value="C:nucleus"/>
    <property type="evidence" value="ECO:0007669"/>
    <property type="project" value="TreeGrafter"/>
</dbReference>
<dbReference type="InterPro" id="IPR022312">
    <property type="entry name" value="DNA_pol_X"/>
</dbReference>
<evidence type="ECO:0000256" key="1">
    <source>
        <dbReference type="ARBA" id="ARBA00022634"/>
    </source>
</evidence>
<feature type="compositionally biased region" description="Low complexity" evidence="5">
    <location>
        <begin position="481"/>
        <end position="495"/>
    </location>
</feature>
<evidence type="ECO:0000313" key="9">
    <source>
        <dbReference type="RefSeq" id="XP_026193374.1"/>
    </source>
</evidence>
<evidence type="ECO:0000313" key="8">
    <source>
        <dbReference type="Proteomes" id="UP000515125"/>
    </source>
</evidence>
<gene>
    <name evidence="9" type="primary">LOC34624073</name>
</gene>
<accession>A0A6P6S0Q6</accession>
<dbReference type="Pfam" id="PF14791">
    <property type="entry name" value="DNA_pol_B_thumb"/>
    <property type="match status" value="1"/>
</dbReference>
<dbReference type="Pfam" id="PF14792">
    <property type="entry name" value="DNA_pol_B_palm"/>
    <property type="match status" value="1"/>
</dbReference>
<dbReference type="Gene3D" id="3.30.460.10">
    <property type="entry name" value="Beta Polymerase, domain 2"/>
    <property type="match status" value="1"/>
</dbReference>
<dbReference type="PROSITE" id="PS51257">
    <property type="entry name" value="PROKAR_LIPOPROTEIN"/>
    <property type="match status" value="1"/>
</dbReference>
<keyword evidence="4" id="KW-0235">DNA replication</keyword>
<dbReference type="GO" id="GO:0003677">
    <property type="term" value="F:DNA binding"/>
    <property type="evidence" value="ECO:0007669"/>
    <property type="project" value="InterPro"/>
</dbReference>
<dbReference type="AlphaFoldDB" id="A0A6P6S0Q6"/>
<dbReference type="GeneID" id="34624073"/>
<dbReference type="InterPro" id="IPR037160">
    <property type="entry name" value="DNA_Pol_thumb_sf"/>
</dbReference>
<dbReference type="Gene3D" id="3.30.210.10">
    <property type="entry name" value="DNA polymerase, thumb domain"/>
    <property type="match status" value="1"/>
</dbReference>
<dbReference type="SMART" id="SM00483">
    <property type="entry name" value="POLXc"/>
    <property type="match status" value="1"/>
</dbReference>
<feature type="domain" description="DNA-directed DNA polymerase X" evidence="7">
    <location>
        <begin position="331"/>
        <end position="866"/>
    </location>
</feature>